<protein>
    <recommendedName>
        <fullName evidence="5">Methyltransferase type 11 domain-containing protein</fullName>
    </recommendedName>
</protein>
<evidence type="ECO:0000259" key="5">
    <source>
        <dbReference type="Pfam" id="PF08241"/>
    </source>
</evidence>
<dbReference type="Pfam" id="PF01564">
    <property type="entry name" value="Spermine_synth"/>
    <property type="match status" value="1"/>
</dbReference>
<dbReference type="CDD" id="cd02440">
    <property type="entry name" value="AdoMet_MTases"/>
    <property type="match status" value="2"/>
</dbReference>
<accession>A0A9P0CTZ6</accession>
<organism evidence="6 7">
    <name type="scientific">Psylliodes chrysocephalus</name>
    <dbReference type="NCBI Taxonomy" id="3402493"/>
    <lineage>
        <taxon>Eukaryota</taxon>
        <taxon>Metazoa</taxon>
        <taxon>Ecdysozoa</taxon>
        <taxon>Arthropoda</taxon>
        <taxon>Hexapoda</taxon>
        <taxon>Insecta</taxon>
        <taxon>Pterygota</taxon>
        <taxon>Neoptera</taxon>
        <taxon>Endopterygota</taxon>
        <taxon>Coleoptera</taxon>
        <taxon>Polyphaga</taxon>
        <taxon>Cucujiformia</taxon>
        <taxon>Chrysomeloidea</taxon>
        <taxon>Chrysomelidae</taxon>
        <taxon>Galerucinae</taxon>
        <taxon>Alticini</taxon>
        <taxon>Psylliodes</taxon>
    </lineage>
</organism>
<dbReference type="Pfam" id="PF08241">
    <property type="entry name" value="Methyltransf_11"/>
    <property type="match status" value="1"/>
</dbReference>
<evidence type="ECO:0000256" key="2">
    <source>
        <dbReference type="ARBA" id="ARBA00022603"/>
    </source>
</evidence>
<sequence>MNLLPKSKEQFSQKEYWDAFFNKRGNKAFEWYGEYPELSEHLHKYIKKQDNILIAGCGNSTVGRDLYDIGYNKVTNVDISQVVIRQMLSQTEKERQNLKYIQMDVLNMSFENEEFSVVLDKGTLDALMPDDSAETLGKIHKYFEEIKRVLKVGGRYICISLLQEHILKYILEYFPSNNFMFRIVRCFEAEMKASENNENSLPVFIIICTKFKISQKVLELNLGSLDKMQRCNTESEVISQILSTQNVSFICSGLKKTSIADESEVVLELYEQGSTQSRFTVYVVDIPPQSSHSQYAAFIVPEGREAEWLFSTANGRKKLVEITKYNRLAIVTLHRDQKYESFEAVQTELSNVVCNLAPAQLKNRKIAFLSLGSDVGHRIVRYKGCSKLSGEYIIEDVVTENQEKYRRLFYLSSQLVIQSEAKLRSIKTRKGAVKEVVDLIYLTCRHHVYMALATRAACRENNKANVAVIGLGGGGLCSFLHKFLPKINIFGIDIDEDMLKIATEWFDFKENDKLKAKIEDGVVWLKQLAEKGGALEAVLFDVDSKDSSIGMSCPPKQFLEETVLDSVVKLIGNTGIFILNVVLRDNSLRPVVLNGLKDRFQSIFSYKLQEDLNEIFICTNNALNVDYLKEASSELNSFFKKHNISENGVDTQKFMKSLVTQSVFI</sequence>
<proteinExistence type="inferred from homology"/>
<dbReference type="GO" id="GO:0008757">
    <property type="term" value="F:S-adenosylmethionine-dependent methyltransferase activity"/>
    <property type="evidence" value="ECO:0007669"/>
    <property type="project" value="InterPro"/>
</dbReference>
<name>A0A9P0CTZ6_9CUCU</name>
<evidence type="ECO:0000256" key="4">
    <source>
        <dbReference type="ARBA" id="ARBA00023268"/>
    </source>
</evidence>
<keyword evidence="2" id="KW-0489">Methyltransferase</keyword>
<dbReference type="GO" id="GO:0032259">
    <property type="term" value="P:methylation"/>
    <property type="evidence" value="ECO:0007669"/>
    <property type="project" value="UniProtKB-KW"/>
</dbReference>
<keyword evidence="3" id="KW-0808">Transferase</keyword>
<feature type="domain" description="Methyltransferase type 11" evidence="5">
    <location>
        <begin position="55"/>
        <end position="158"/>
    </location>
</feature>
<evidence type="ECO:0000313" key="7">
    <source>
        <dbReference type="Proteomes" id="UP001153636"/>
    </source>
</evidence>
<keyword evidence="7" id="KW-1185">Reference proteome</keyword>
<dbReference type="Gene3D" id="3.40.50.150">
    <property type="entry name" value="Vaccinia Virus protein VP39"/>
    <property type="match status" value="2"/>
</dbReference>
<dbReference type="InterPro" id="IPR051419">
    <property type="entry name" value="Lys/N-term_MeTrsfase_sf"/>
</dbReference>
<dbReference type="OrthoDB" id="411785at2759"/>
<comment type="similarity">
    <text evidence="1">Belongs to the methyltransferase superfamily.</text>
</comment>
<dbReference type="EMBL" id="OV651829">
    <property type="protein sequence ID" value="CAH1104657.1"/>
    <property type="molecule type" value="Genomic_DNA"/>
</dbReference>
<reference evidence="6" key="1">
    <citation type="submission" date="2022-01" db="EMBL/GenBank/DDBJ databases">
        <authorList>
            <person name="King R."/>
        </authorList>
    </citation>
    <scope>NUCLEOTIDE SEQUENCE</scope>
</reference>
<dbReference type="PANTHER" id="PTHR12176">
    <property type="entry name" value="SAM-DEPENDENT METHYLTRANSFERASE SUPERFAMILY PROTEIN"/>
    <property type="match status" value="1"/>
</dbReference>
<dbReference type="InterPro" id="IPR029063">
    <property type="entry name" value="SAM-dependent_MTases_sf"/>
</dbReference>
<dbReference type="InterPro" id="IPR013216">
    <property type="entry name" value="Methyltransf_11"/>
</dbReference>
<dbReference type="SUPFAM" id="SSF53335">
    <property type="entry name" value="S-adenosyl-L-methionine-dependent methyltransferases"/>
    <property type="match status" value="2"/>
</dbReference>
<evidence type="ECO:0000313" key="6">
    <source>
        <dbReference type="EMBL" id="CAH1104657.1"/>
    </source>
</evidence>
<keyword evidence="4" id="KW-0511">Multifunctional enzyme</keyword>
<dbReference type="AlphaFoldDB" id="A0A9P0CTZ6"/>
<dbReference type="Proteomes" id="UP001153636">
    <property type="component" value="Chromosome 17"/>
</dbReference>
<dbReference type="PANTHER" id="PTHR12176:SF78">
    <property type="entry name" value="EEF1A LYSINE AND N-TERMINAL METHYLTRANSFERASE"/>
    <property type="match status" value="1"/>
</dbReference>
<gene>
    <name evidence="6" type="ORF">PSYICH_LOCUS5518</name>
</gene>
<evidence type="ECO:0000256" key="3">
    <source>
        <dbReference type="ARBA" id="ARBA00022679"/>
    </source>
</evidence>
<evidence type="ECO:0000256" key="1">
    <source>
        <dbReference type="ARBA" id="ARBA00008361"/>
    </source>
</evidence>
<dbReference type="FunFam" id="3.40.50.150:FF:000110">
    <property type="entry name" value="methyltransferase-like protein 13 isoform X1"/>
    <property type="match status" value="1"/>
</dbReference>